<evidence type="ECO:0000259" key="10">
    <source>
        <dbReference type="Pfam" id="PF10590"/>
    </source>
</evidence>
<comment type="function">
    <text evidence="7">Catalyzes the oxidation of either pyridoxine 5'-phosphate (PNP) or pyridoxamine 5'-phosphate (PMP) into pyridoxal 5'-phosphate (PLP).</text>
</comment>
<dbReference type="PANTHER" id="PTHR10851:SF0">
    <property type="entry name" value="PYRIDOXINE-5'-PHOSPHATE OXIDASE"/>
    <property type="match status" value="1"/>
</dbReference>
<feature type="binding site" evidence="7">
    <location>
        <position position="116"/>
    </location>
    <ligand>
        <name>substrate</name>
    </ligand>
</feature>
<feature type="binding site" evidence="7 8">
    <location>
        <position position="67"/>
    </location>
    <ligand>
        <name>FMN</name>
        <dbReference type="ChEBI" id="CHEBI:58210"/>
    </ligand>
</feature>
<dbReference type="UniPathway" id="UPA01068">
    <property type="reaction ID" value="UER00304"/>
</dbReference>
<comment type="subunit">
    <text evidence="2 7">Homodimer.</text>
</comment>
<evidence type="ECO:0000256" key="2">
    <source>
        <dbReference type="ARBA" id="ARBA00011738"/>
    </source>
</evidence>
<comment type="pathway">
    <text evidence="7">Cofactor metabolism; pyridoxal 5'-phosphate salvage; pyridoxal 5'-phosphate from pyridoxamine 5'-phosphate: step 1/1.</text>
</comment>
<dbReference type="NCBIfam" id="NF004231">
    <property type="entry name" value="PRK05679.1"/>
    <property type="match status" value="1"/>
</dbReference>
<dbReference type="InterPro" id="IPR019576">
    <property type="entry name" value="Pyridoxamine_oxidase_dimer_C"/>
</dbReference>
<protein>
    <recommendedName>
        <fullName evidence="7">Pyridoxine/pyridoxamine 5'-phosphate oxidase</fullName>
        <ecNumber evidence="7">1.4.3.5</ecNumber>
    </recommendedName>
    <alternativeName>
        <fullName evidence="7">PNP/PMP oxidase</fullName>
        <shortName evidence="7">PNPOx</shortName>
    </alternativeName>
    <alternativeName>
        <fullName evidence="7">Pyridoxal 5'-phosphate synthase</fullName>
    </alternativeName>
</protein>
<evidence type="ECO:0000313" key="12">
    <source>
        <dbReference type="Proteomes" id="UP000008555"/>
    </source>
</evidence>
<dbReference type="NCBIfam" id="TIGR00558">
    <property type="entry name" value="pdxH"/>
    <property type="match status" value="1"/>
</dbReference>
<comment type="catalytic activity">
    <reaction evidence="7">
        <text>pyridoxine 5'-phosphate + O2 = pyridoxal 5'-phosphate + H2O2</text>
        <dbReference type="Rhea" id="RHEA:15149"/>
        <dbReference type="ChEBI" id="CHEBI:15379"/>
        <dbReference type="ChEBI" id="CHEBI:16240"/>
        <dbReference type="ChEBI" id="CHEBI:58589"/>
        <dbReference type="ChEBI" id="CHEBI:597326"/>
        <dbReference type="EC" id="1.4.3.5"/>
    </reaction>
</comment>
<feature type="binding site" evidence="7 8">
    <location>
        <position position="90"/>
    </location>
    <ligand>
        <name>FMN</name>
        <dbReference type="ChEBI" id="CHEBI:58210"/>
    </ligand>
</feature>
<dbReference type="Gene3D" id="2.30.110.10">
    <property type="entry name" value="Electron Transport, Fmn-binding Protein, Chain A"/>
    <property type="match status" value="1"/>
</dbReference>
<evidence type="ECO:0000256" key="8">
    <source>
        <dbReference type="PIRSR" id="PIRSR000190-2"/>
    </source>
</evidence>
<dbReference type="HAMAP" id="MF_01629">
    <property type="entry name" value="PdxH"/>
    <property type="match status" value="1"/>
</dbReference>
<dbReference type="Proteomes" id="UP000008555">
    <property type="component" value="Chromosome"/>
</dbReference>
<reference evidence="11 12" key="1">
    <citation type="journal article" date="2009" name="Infect. Immun.">
        <title>Comparative genomics reveal extensive transposon-mediated genomic plasticity and diversity among potential effector proteins within the genus Coxiella.</title>
        <authorList>
            <person name="Beare P.A."/>
            <person name="Unsworth N."/>
            <person name="Andoh M."/>
            <person name="Voth D.E."/>
            <person name="Omsland A."/>
            <person name="Gilk S.D."/>
            <person name="Williams K.P."/>
            <person name="Sobral B.W."/>
            <person name="Kupko J.J.III."/>
            <person name="Porcella S.F."/>
            <person name="Samuel J.E."/>
            <person name="Heinzen R.A."/>
        </authorList>
    </citation>
    <scope>NUCLEOTIDE SEQUENCE [LARGE SCALE GENOMIC DNA]</scope>
    <source>
        <strain evidence="11 12">Dugway 5J108-111</strain>
    </source>
</reference>
<dbReference type="InterPro" id="IPR019740">
    <property type="entry name" value="Pyridox_Oxase_CS"/>
</dbReference>
<evidence type="ECO:0000313" key="11">
    <source>
        <dbReference type="EMBL" id="ABS78126.1"/>
    </source>
</evidence>
<dbReference type="AlphaFoldDB" id="A9KCL5"/>
<dbReference type="InterPro" id="IPR012349">
    <property type="entry name" value="Split_barrel_FMN-bd"/>
</dbReference>
<dbReference type="GO" id="GO:0010181">
    <property type="term" value="F:FMN binding"/>
    <property type="evidence" value="ECO:0007669"/>
    <property type="project" value="UniProtKB-UniRule"/>
</dbReference>
<proteinExistence type="inferred from homology"/>
<dbReference type="PANTHER" id="PTHR10851">
    <property type="entry name" value="PYRIDOXINE-5-PHOSPHATE OXIDASE"/>
    <property type="match status" value="1"/>
</dbReference>
<keyword evidence="6 7" id="KW-0664">Pyridoxine biosynthesis</keyword>
<comment type="similarity">
    <text evidence="1 7">Belongs to the pyridoxamine 5'-phosphate oxidase family.</text>
</comment>
<organism evidence="11 12">
    <name type="scientific">Coxiella burnetii (strain Dugway 5J108-111)</name>
    <dbReference type="NCBI Taxonomy" id="434922"/>
    <lineage>
        <taxon>Bacteria</taxon>
        <taxon>Pseudomonadati</taxon>
        <taxon>Pseudomonadota</taxon>
        <taxon>Gammaproteobacteria</taxon>
        <taxon>Legionellales</taxon>
        <taxon>Coxiellaceae</taxon>
        <taxon>Coxiella</taxon>
    </lineage>
</organism>
<dbReference type="InterPro" id="IPR000659">
    <property type="entry name" value="Pyridox_Oxase"/>
</dbReference>
<dbReference type="Pfam" id="PF10590">
    <property type="entry name" value="PNP_phzG_C"/>
    <property type="match status" value="1"/>
</dbReference>
<dbReference type="Pfam" id="PF01243">
    <property type="entry name" value="PNPOx_N"/>
    <property type="match status" value="1"/>
</dbReference>
<accession>A9KCL5</accession>
<feature type="binding site" evidence="7 8">
    <location>
        <position position="179"/>
    </location>
    <ligand>
        <name>FMN</name>
        <dbReference type="ChEBI" id="CHEBI:58210"/>
    </ligand>
</feature>
<feature type="domain" description="Pyridoxine 5'-phosphate oxidase dimerisation C-terminal" evidence="10">
    <location>
        <begin position="156"/>
        <end position="196"/>
    </location>
</feature>
<evidence type="ECO:0000259" key="9">
    <source>
        <dbReference type="Pfam" id="PF01243"/>
    </source>
</evidence>
<evidence type="ECO:0000256" key="6">
    <source>
        <dbReference type="ARBA" id="ARBA00023096"/>
    </source>
</evidence>
<comment type="cofactor">
    <cofactor evidence="7 8">
        <name>FMN</name>
        <dbReference type="ChEBI" id="CHEBI:58210"/>
    </cofactor>
    <text evidence="7 8">Binds 1 FMN per subunit.</text>
</comment>
<feature type="binding site" evidence="7">
    <location>
        <position position="112"/>
    </location>
    <ligand>
        <name>substrate</name>
    </ligand>
</feature>
<evidence type="ECO:0000256" key="4">
    <source>
        <dbReference type="ARBA" id="ARBA00022643"/>
    </source>
</evidence>
<dbReference type="GO" id="GO:0004733">
    <property type="term" value="F:pyridoxamine phosphate oxidase activity"/>
    <property type="evidence" value="ECO:0007669"/>
    <property type="project" value="UniProtKB-UniRule"/>
</dbReference>
<feature type="binding site" evidence="7 8">
    <location>
        <begin position="125"/>
        <end position="126"/>
    </location>
    <ligand>
        <name>FMN</name>
        <dbReference type="ChEBI" id="CHEBI:58210"/>
    </ligand>
</feature>
<feature type="binding site" evidence="7 8">
    <location>
        <begin position="46"/>
        <end position="51"/>
    </location>
    <ligand>
        <name>FMN</name>
        <dbReference type="ChEBI" id="CHEBI:58210"/>
    </ligand>
</feature>
<keyword evidence="3 7" id="KW-0285">Flavoprotein</keyword>
<dbReference type="GO" id="GO:0008615">
    <property type="term" value="P:pyridoxine biosynthetic process"/>
    <property type="evidence" value="ECO:0007669"/>
    <property type="project" value="UniProtKB-UniRule"/>
</dbReference>
<dbReference type="PIRSF" id="PIRSF000190">
    <property type="entry name" value="Pyd_amn-ph_oxd"/>
    <property type="match status" value="1"/>
</dbReference>
<evidence type="ECO:0000256" key="1">
    <source>
        <dbReference type="ARBA" id="ARBA00007301"/>
    </source>
</evidence>
<dbReference type="PROSITE" id="PS01064">
    <property type="entry name" value="PYRIDOX_OXIDASE"/>
    <property type="match status" value="1"/>
</dbReference>
<sequence>MFRLDLLSDPLEQFKLWYDEAIRHETLHPDAMVLATADSKGKPSARNVLYKGISKGGFLIFTNYHSRKAHELDENPQAAWVFYWPKTYKQVRGEGRVERLTQEESEAYFETRSYESQIAAWVSEQSQEIPDREYLITRYKKYREKFQDDVRCPEFWGGFRLIPDRMEFWVGQEHRLHNRFCYLKENQEWKIIRLAP</sequence>
<comment type="pathway">
    <text evidence="7">Cofactor metabolism; pyridoxal 5'-phosphate salvage; pyridoxal 5'-phosphate from pyridoxine 5'-phosphate: step 1/1.</text>
</comment>
<feature type="domain" description="Pyridoxamine 5'-phosphate oxidase N-terminal" evidence="9">
    <location>
        <begin position="19"/>
        <end position="143"/>
    </location>
</feature>
<dbReference type="EMBL" id="CP000733">
    <property type="protein sequence ID" value="ABS78126.1"/>
    <property type="molecule type" value="Genomic_DNA"/>
</dbReference>
<feature type="binding site" evidence="7">
    <location>
        <position position="108"/>
    </location>
    <ligand>
        <name>substrate</name>
    </ligand>
</feature>
<dbReference type="EC" id="1.4.3.5" evidence="7"/>
<feature type="binding site" evidence="7 8">
    <location>
        <position position="68"/>
    </location>
    <ligand>
        <name>FMN</name>
        <dbReference type="ChEBI" id="CHEBI:58210"/>
    </ligand>
</feature>
<evidence type="ECO:0000256" key="5">
    <source>
        <dbReference type="ARBA" id="ARBA00023002"/>
    </source>
</evidence>
<evidence type="ECO:0000256" key="7">
    <source>
        <dbReference type="HAMAP-Rule" id="MF_01629"/>
    </source>
</evidence>
<dbReference type="HOGENOM" id="CLU_032263_2_2_6"/>
<feature type="binding site" evidence="7">
    <location>
        <begin position="175"/>
        <end position="177"/>
    </location>
    <ligand>
        <name>substrate</name>
    </ligand>
</feature>
<feature type="binding site" evidence="7 8">
    <location>
        <begin position="61"/>
        <end position="62"/>
    </location>
    <ligand>
        <name>FMN</name>
        <dbReference type="ChEBI" id="CHEBI:58210"/>
    </ligand>
</feature>
<gene>
    <name evidence="7 11" type="primary">pdxH</name>
    <name evidence="11" type="ordered locus">CBUD_1146</name>
</gene>
<keyword evidence="4 7" id="KW-0288">FMN</keyword>
<dbReference type="RefSeq" id="WP_011996935.1">
    <property type="nucleotide sequence ID" value="NC_009727.1"/>
</dbReference>
<name>A9KCL5_COXBN</name>
<keyword evidence="5 7" id="KW-0560">Oxidoreductase</keyword>
<dbReference type="FunFam" id="2.30.110.10:FF:000020">
    <property type="entry name" value="PNPO isoform 11"/>
    <property type="match status" value="1"/>
</dbReference>
<dbReference type="InterPro" id="IPR011576">
    <property type="entry name" value="Pyridox_Oxase_N"/>
</dbReference>
<evidence type="ECO:0000256" key="3">
    <source>
        <dbReference type="ARBA" id="ARBA00022630"/>
    </source>
</evidence>
<feature type="binding site" evidence="7 8">
    <location>
        <position position="169"/>
    </location>
    <ligand>
        <name>FMN</name>
        <dbReference type="ChEBI" id="CHEBI:58210"/>
    </ligand>
</feature>
<feature type="binding site" evidence="7">
    <location>
        <position position="51"/>
    </location>
    <ligand>
        <name>substrate</name>
    </ligand>
</feature>
<comment type="catalytic activity">
    <reaction evidence="7">
        <text>pyridoxamine 5'-phosphate + O2 + H2O = pyridoxal 5'-phosphate + H2O2 + NH4(+)</text>
        <dbReference type="Rhea" id="RHEA:15817"/>
        <dbReference type="ChEBI" id="CHEBI:15377"/>
        <dbReference type="ChEBI" id="CHEBI:15379"/>
        <dbReference type="ChEBI" id="CHEBI:16240"/>
        <dbReference type="ChEBI" id="CHEBI:28938"/>
        <dbReference type="ChEBI" id="CHEBI:58451"/>
        <dbReference type="ChEBI" id="CHEBI:597326"/>
        <dbReference type="EC" id="1.4.3.5"/>
    </reaction>
</comment>
<dbReference type="KEGG" id="cbd:CBUD_1146"/>
<dbReference type="SUPFAM" id="SSF50475">
    <property type="entry name" value="FMN-binding split barrel"/>
    <property type="match status" value="1"/>
</dbReference>